<dbReference type="Pfam" id="PF00583">
    <property type="entry name" value="Acetyltransf_1"/>
    <property type="match status" value="1"/>
</dbReference>
<dbReference type="InterPro" id="IPR016181">
    <property type="entry name" value="Acyl_CoA_acyltransferase"/>
</dbReference>
<dbReference type="GO" id="GO:0016747">
    <property type="term" value="F:acyltransferase activity, transferring groups other than amino-acyl groups"/>
    <property type="evidence" value="ECO:0007669"/>
    <property type="project" value="InterPro"/>
</dbReference>
<protein>
    <submittedName>
        <fullName evidence="4">Ribosomal protein S18 acetylase RimI-like enzyme</fullName>
    </submittedName>
</protein>
<name>A0A7W3LJV5_ACTNM</name>
<accession>A0A7W3LJV5</accession>
<dbReference type="PROSITE" id="PS51186">
    <property type="entry name" value="GNAT"/>
    <property type="match status" value="1"/>
</dbReference>
<keyword evidence="1" id="KW-0808">Transferase</keyword>
<reference evidence="4 5" key="1">
    <citation type="submission" date="2020-08" db="EMBL/GenBank/DDBJ databases">
        <title>Genomic Encyclopedia of Type Strains, Phase IV (KMG-IV): sequencing the most valuable type-strain genomes for metagenomic binning, comparative biology and taxonomic classification.</title>
        <authorList>
            <person name="Goeker M."/>
        </authorList>
    </citation>
    <scope>NUCLEOTIDE SEQUENCE [LARGE SCALE GENOMIC DNA]</scope>
    <source>
        <strain evidence="4 5">DSM 44197</strain>
    </source>
</reference>
<dbReference type="SUPFAM" id="SSF55729">
    <property type="entry name" value="Acyl-CoA N-acyltransferases (Nat)"/>
    <property type="match status" value="1"/>
</dbReference>
<dbReference type="PANTHER" id="PTHR43877">
    <property type="entry name" value="AMINOALKYLPHOSPHONATE N-ACETYLTRANSFERASE-RELATED-RELATED"/>
    <property type="match status" value="1"/>
</dbReference>
<evidence type="ECO:0000256" key="2">
    <source>
        <dbReference type="ARBA" id="ARBA00023315"/>
    </source>
</evidence>
<feature type="domain" description="N-acetyltransferase" evidence="3">
    <location>
        <begin position="1"/>
        <end position="167"/>
    </location>
</feature>
<comment type="caution">
    <text evidence="4">The sequence shown here is derived from an EMBL/GenBank/DDBJ whole genome shotgun (WGS) entry which is preliminary data.</text>
</comment>
<keyword evidence="4" id="KW-0687">Ribonucleoprotein</keyword>
<dbReference type="GO" id="GO:0005840">
    <property type="term" value="C:ribosome"/>
    <property type="evidence" value="ECO:0007669"/>
    <property type="project" value="UniProtKB-KW"/>
</dbReference>
<keyword evidence="5" id="KW-1185">Reference proteome</keyword>
<gene>
    <name evidence="4" type="ORF">HNR61_001086</name>
</gene>
<sequence length="168" mass="18350">MEIRRGGDADAAVVLGMLDGAVEWLVADGRSGQWGERPWSEDPTKVERITALVGRDEVWVAEVEGRAAGVVALAAGPHDYVEPAGEPEVYVTLLVTDRAFKGRGVGGALLRHAARRAGERDVSLVRVDCYAGGDGRLVEYYRRHGFEPVRRFRVGEWPGQLLARRVTG</sequence>
<dbReference type="Gene3D" id="3.40.630.30">
    <property type="match status" value="1"/>
</dbReference>
<evidence type="ECO:0000256" key="1">
    <source>
        <dbReference type="ARBA" id="ARBA00022679"/>
    </source>
</evidence>
<dbReference type="Proteomes" id="UP000572680">
    <property type="component" value="Unassembled WGS sequence"/>
</dbReference>
<dbReference type="CDD" id="cd04301">
    <property type="entry name" value="NAT_SF"/>
    <property type="match status" value="1"/>
</dbReference>
<dbReference type="InterPro" id="IPR050832">
    <property type="entry name" value="Bact_Acetyltransf"/>
</dbReference>
<dbReference type="EMBL" id="JACJIA010000001">
    <property type="protein sequence ID" value="MBA8949488.1"/>
    <property type="molecule type" value="Genomic_DNA"/>
</dbReference>
<evidence type="ECO:0000313" key="5">
    <source>
        <dbReference type="Proteomes" id="UP000572680"/>
    </source>
</evidence>
<proteinExistence type="predicted"/>
<evidence type="ECO:0000259" key="3">
    <source>
        <dbReference type="PROSITE" id="PS51186"/>
    </source>
</evidence>
<keyword evidence="2" id="KW-0012">Acyltransferase</keyword>
<evidence type="ECO:0000313" key="4">
    <source>
        <dbReference type="EMBL" id="MBA8949488.1"/>
    </source>
</evidence>
<organism evidence="4 5">
    <name type="scientific">Actinomadura namibiensis</name>
    <dbReference type="NCBI Taxonomy" id="182080"/>
    <lineage>
        <taxon>Bacteria</taxon>
        <taxon>Bacillati</taxon>
        <taxon>Actinomycetota</taxon>
        <taxon>Actinomycetes</taxon>
        <taxon>Streptosporangiales</taxon>
        <taxon>Thermomonosporaceae</taxon>
        <taxon>Actinomadura</taxon>
    </lineage>
</organism>
<keyword evidence="4" id="KW-0689">Ribosomal protein</keyword>
<dbReference type="AlphaFoldDB" id="A0A7W3LJV5"/>
<dbReference type="RefSeq" id="WP_182841907.1">
    <property type="nucleotide sequence ID" value="NZ_BAAALP010000013.1"/>
</dbReference>
<dbReference type="InterPro" id="IPR000182">
    <property type="entry name" value="GNAT_dom"/>
</dbReference>